<reference evidence="1 2" key="1">
    <citation type="submission" date="2016-07" db="EMBL/GenBank/DDBJ databases">
        <title>Pervasive Adenine N6-methylation of Active Genes in Fungi.</title>
        <authorList>
            <consortium name="DOE Joint Genome Institute"/>
            <person name="Mondo S.J."/>
            <person name="Dannebaum R.O."/>
            <person name="Kuo R.C."/>
            <person name="Labutti K."/>
            <person name="Haridas S."/>
            <person name="Kuo A."/>
            <person name="Salamov A."/>
            <person name="Ahrendt S.R."/>
            <person name="Lipzen A."/>
            <person name="Sullivan W."/>
            <person name="Andreopoulos W.B."/>
            <person name="Clum A."/>
            <person name="Lindquist E."/>
            <person name="Daum C."/>
            <person name="Ramamoorthy G.K."/>
            <person name="Gryganskyi A."/>
            <person name="Culley D."/>
            <person name="Magnuson J.K."/>
            <person name="James T.Y."/>
            <person name="O'Malley M.A."/>
            <person name="Stajich J.E."/>
            <person name="Spatafora J.W."/>
            <person name="Visel A."/>
            <person name="Grigoriev I.V."/>
        </authorList>
    </citation>
    <scope>NUCLEOTIDE SEQUENCE [LARGE SCALE GENOMIC DNA]</scope>
    <source>
        <strain evidence="1 2">NRRL 3301</strain>
    </source>
</reference>
<comment type="caution">
    <text evidence="1">The sequence shown here is derived from an EMBL/GenBank/DDBJ whole genome shotgun (WGS) entry which is preliminary data.</text>
</comment>
<dbReference type="Proteomes" id="UP000242146">
    <property type="component" value="Unassembled WGS sequence"/>
</dbReference>
<organism evidence="1 2">
    <name type="scientific">Hesseltinella vesiculosa</name>
    <dbReference type="NCBI Taxonomy" id="101127"/>
    <lineage>
        <taxon>Eukaryota</taxon>
        <taxon>Fungi</taxon>
        <taxon>Fungi incertae sedis</taxon>
        <taxon>Mucoromycota</taxon>
        <taxon>Mucoromycotina</taxon>
        <taxon>Mucoromycetes</taxon>
        <taxon>Mucorales</taxon>
        <taxon>Cunninghamellaceae</taxon>
        <taxon>Hesseltinella</taxon>
    </lineage>
</organism>
<dbReference type="InterPro" id="IPR032675">
    <property type="entry name" value="LRR_dom_sf"/>
</dbReference>
<evidence type="ECO:0008006" key="3">
    <source>
        <dbReference type="Google" id="ProtNLM"/>
    </source>
</evidence>
<protein>
    <recommendedName>
        <fullName evidence="3">F-box domain-containing protein</fullName>
    </recommendedName>
</protein>
<dbReference type="AlphaFoldDB" id="A0A1X2GUT3"/>
<dbReference type="EMBL" id="MCGT01000003">
    <property type="protein sequence ID" value="ORX61746.1"/>
    <property type="molecule type" value="Genomic_DNA"/>
</dbReference>
<evidence type="ECO:0000313" key="2">
    <source>
        <dbReference type="Proteomes" id="UP000242146"/>
    </source>
</evidence>
<keyword evidence="2" id="KW-1185">Reference proteome</keyword>
<evidence type="ECO:0000313" key="1">
    <source>
        <dbReference type="EMBL" id="ORX61746.1"/>
    </source>
</evidence>
<name>A0A1X2GUT3_9FUNG</name>
<proteinExistence type="predicted"/>
<dbReference type="SUPFAM" id="SSF52047">
    <property type="entry name" value="RNI-like"/>
    <property type="match status" value="1"/>
</dbReference>
<dbReference type="Gene3D" id="3.80.10.10">
    <property type="entry name" value="Ribonuclease Inhibitor"/>
    <property type="match status" value="1"/>
</dbReference>
<dbReference type="OrthoDB" id="4191831at2759"/>
<accession>A0A1X2GUT3</accession>
<gene>
    <name evidence="1" type="ORF">DM01DRAFT_1128789</name>
</gene>
<sequence length="655" mass="74226">MGCLSLLPNEIAQSIAENVAQDDILTLCCASRRLHELFLPILYRHVSVRSTDLHLVVAALTNNDRPGPQPQGHLLRTLTMTSYDASFIGYFDVIATACPLISALHFNGVPNHNNWKILVEKKRENGLVSPPTIPDEIPRPYNDALQELVPPESDTSAYSLFPSMYMAFYQTVFQHHPLLTTLTADITYTALDLPTFVQLLPRRLTWFKLGLRGQALTFTDVNLIHERCPDLVSLTFDSAGVEHADLSQPPAVTMHYTLKELSIDMVGFCHLLWYWLWFAGKKYGRQLETFRIGANGCYVKPEHHFIASTIIPCSSVFAKQHASTLKSLEIRNVGFRVELWRQMQKYTSNIKALKYSSWSTQAEIQGTGFSEMLLTNVKPTIQHLEFVLPFAKHKGADLQALVGQCHRLTCLDLSFKHNQMTSKLQLALLLNDLRQLKTLTLSSCIVHIPNYLRIGFCLTSLTLVSAEVSCTGLDTCLKSLTCLQTLNMRMCTITYDHSLLPPNKHKFPNPSLAVPRPGMSICIDDLRIQDPDLVKKNAERARKYRQYHGKAHQLMVVGGGQPSRGWTFAETWSDVPNKLNPTAVSRLPKEYMRCFNEVYTFNRLHLFLGFHFSAHTPPPDHRLIVDCDHLPRHLKIDKIAIIKNGIECHHPDESK</sequence>